<name>A0A1I1A2L2_9BACT</name>
<dbReference type="EMBL" id="FOKK01000007">
    <property type="protein sequence ID" value="SFB32107.1"/>
    <property type="molecule type" value="Genomic_DNA"/>
</dbReference>
<gene>
    <name evidence="6" type="ORF">SAMN04489723_107129</name>
</gene>
<evidence type="ECO:0000256" key="2">
    <source>
        <dbReference type="ARBA" id="ARBA00022723"/>
    </source>
</evidence>
<feature type="domain" description="Sulfatase N-terminal" evidence="5">
    <location>
        <begin position="32"/>
        <end position="378"/>
    </location>
</feature>
<dbReference type="SUPFAM" id="SSF53649">
    <property type="entry name" value="Alkaline phosphatase-like"/>
    <property type="match status" value="1"/>
</dbReference>
<keyword evidence="2" id="KW-0479">Metal-binding</keyword>
<evidence type="ECO:0000256" key="3">
    <source>
        <dbReference type="ARBA" id="ARBA00022801"/>
    </source>
</evidence>
<dbReference type="Gene3D" id="3.30.1120.10">
    <property type="match status" value="1"/>
</dbReference>
<dbReference type="InterPro" id="IPR024607">
    <property type="entry name" value="Sulfatase_CS"/>
</dbReference>
<dbReference type="PROSITE" id="PS00523">
    <property type="entry name" value="SULFATASE_1"/>
    <property type="match status" value="1"/>
</dbReference>
<protein>
    <submittedName>
        <fullName evidence="6">Uncharacterized sulfatase</fullName>
    </submittedName>
</protein>
<comment type="similarity">
    <text evidence="1">Belongs to the sulfatase family.</text>
</comment>
<accession>A0A1I1A2L2</accession>
<evidence type="ECO:0000256" key="1">
    <source>
        <dbReference type="ARBA" id="ARBA00008779"/>
    </source>
</evidence>
<dbReference type="AlphaFoldDB" id="A0A1I1A2L2"/>
<proteinExistence type="inferred from homology"/>
<dbReference type="GO" id="GO:0046872">
    <property type="term" value="F:metal ion binding"/>
    <property type="evidence" value="ECO:0007669"/>
    <property type="project" value="UniProtKB-KW"/>
</dbReference>
<evidence type="ECO:0000313" key="7">
    <source>
        <dbReference type="Proteomes" id="UP000198790"/>
    </source>
</evidence>
<dbReference type="PANTHER" id="PTHR42693:SF53">
    <property type="entry name" value="ENDO-4-O-SULFATASE"/>
    <property type="match status" value="1"/>
</dbReference>
<dbReference type="InterPro" id="IPR050738">
    <property type="entry name" value="Sulfatase"/>
</dbReference>
<dbReference type="GO" id="GO:0004065">
    <property type="term" value="F:arylsulfatase activity"/>
    <property type="evidence" value="ECO:0007669"/>
    <property type="project" value="TreeGrafter"/>
</dbReference>
<dbReference type="Pfam" id="PF00884">
    <property type="entry name" value="Sulfatase"/>
    <property type="match status" value="1"/>
</dbReference>
<dbReference type="InterPro" id="IPR017850">
    <property type="entry name" value="Alkaline_phosphatase_core_sf"/>
</dbReference>
<reference evidence="6 7" key="1">
    <citation type="submission" date="2016-10" db="EMBL/GenBank/DDBJ databases">
        <authorList>
            <person name="de Groot N.N."/>
        </authorList>
    </citation>
    <scope>NUCLEOTIDE SEQUENCE [LARGE SCALE GENOMIC DNA]</scope>
    <source>
        <strain evidence="6 7">DSM 23399</strain>
    </source>
</reference>
<dbReference type="InterPro" id="IPR000917">
    <property type="entry name" value="Sulfatase_N"/>
</dbReference>
<sequence>MKLLHKIGKKWILVSLLLSGLVSLTFAQSKKPNILFIYTDDQAYWTLGASGNKQAFSPNLDQLASQGAFFENAFVTTPVCSPSRVSLMTGQYASEYGVLDFIAQPGHKLYDPENPIGLDPESITFPEVLAQAGYQTGLVGKWHLGDWTGKDSDHRYHPTNQGYEYFMGITGGGESPIDPMLEEDGVVKKFDGLTVDILTDRAMKFLESNQEKPFLLSLHYRSPHGKWLPVADEDWAPYEDMDMQVPHPDYPDLDIPRVKSKMKEYMASSSGVDRNVGKLLKRLEDLSLSENTIVIFTSDHGYNMGHNGIEHKGNGYWITKQDHPATENLAINSRPNLYDQSLHVPVIVRWPGVIKAGLRVKETFTNMDWYPTVLEMTDAPIPSGKILRGRSVLPILKGERVINWNNDLYTEYSMINYSTALMRSYRTAEWKLVKDFQDSSRDELYHLAVDPEEKVNLIDGNSSDIKLIIKELTESIYNKMKEVEDPLLASFSNN</sequence>
<dbReference type="PANTHER" id="PTHR42693">
    <property type="entry name" value="ARYLSULFATASE FAMILY MEMBER"/>
    <property type="match status" value="1"/>
</dbReference>
<evidence type="ECO:0000259" key="5">
    <source>
        <dbReference type="Pfam" id="PF00884"/>
    </source>
</evidence>
<evidence type="ECO:0000313" key="6">
    <source>
        <dbReference type="EMBL" id="SFB32107.1"/>
    </source>
</evidence>
<dbReference type="RefSeq" id="WP_092897333.1">
    <property type="nucleotide sequence ID" value="NZ_FOKK01000007.1"/>
</dbReference>
<dbReference type="Proteomes" id="UP000198790">
    <property type="component" value="Unassembled WGS sequence"/>
</dbReference>
<dbReference type="PROSITE" id="PS00149">
    <property type="entry name" value="SULFATASE_2"/>
    <property type="match status" value="1"/>
</dbReference>
<keyword evidence="3" id="KW-0378">Hydrolase</keyword>
<organism evidence="6 7">
    <name type="scientific">Algoriphagus aquimarinus</name>
    <dbReference type="NCBI Taxonomy" id="237018"/>
    <lineage>
        <taxon>Bacteria</taxon>
        <taxon>Pseudomonadati</taxon>
        <taxon>Bacteroidota</taxon>
        <taxon>Cytophagia</taxon>
        <taxon>Cytophagales</taxon>
        <taxon>Cyclobacteriaceae</taxon>
        <taxon>Algoriphagus</taxon>
    </lineage>
</organism>
<dbReference type="OrthoDB" id="9789742at2"/>
<evidence type="ECO:0000256" key="4">
    <source>
        <dbReference type="ARBA" id="ARBA00022837"/>
    </source>
</evidence>
<dbReference type="STRING" id="237018.SAMN04489723_107129"/>
<keyword evidence="7" id="KW-1185">Reference proteome</keyword>
<dbReference type="Gene3D" id="3.40.720.10">
    <property type="entry name" value="Alkaline Phosphatase, subunit A"/>
    <property type="match status" value="1"/>
</dbReference>
<keyword evidence="4" id="KW-0106">Calcium</keyword>